<feature type="region of interest" description="Disordered" evidence="6">
    <location>
        <begin position="96"/>
        <end position="182"/>
    </location>
</feature>
<keyword evidence="3" id="KW-0238">DNA-binding</keyword>
<dbReference type="PROSITE" id="PS50863">
    <property type="entry name" value="B3"/>
    <property type="match status" value="1"/>
</dbReference>
<accession>A0A6A2XTW6</accession>
<feature type="domain" description="TF-B3" evidence="7">
    <location>
        <begin position="192"/>
        <end position="293"/>
    </location>
</feature>
<dbReference type="GO" id="GO:0005634">
    <property type="term" value="C:nucleus"/>
    <property type="evidence" value="ECO:0007669"/>
    <property type="project" value="UniProtKB-SubCell"/>
</dbReference>
<evidence type="ECO:0000256" key="2">
    <source>
        <dbReference type="ARBA" id="ARBA00023015"/>
    </source>
</evidence>
<evidence type="ECO:0000256" key="4">
    <source>
        <dbReference type="ARBA" id="ARBA00023163"/>
    </source>
</evidence>
<dbReference type="CDD" id="cd10017">
    <property type="entry name" value="B3_DNA"/>
    <property type="match status" value="1"/>
</dbReference>
<dbReference type="SUPFAM" id="SSF101936">
    <property type="entry name" value="DNA-binding pseudobarrel domain"/>
    <property type="match status" value="1"/>
</dbReference>
<dbReference type="PANTHER" id="PTHR46245">
    <property type="entry name" value="B3 DOMAIN-CONTAINING PROTEIN OS07G0563300"/>
    <property type="match status" value="1"/>
</dbReference>
<evidence type="ECO:0000259" key="7">
    <source>
        <dbReference type="PROSITE" id="PS50863"/>
    </source>
</evidence>
<comment type="subcellular location">
    <subcellularLocation>
        <location evidence="1">Nucleus</location>
    </subcellularLocation>
</comment>
<dbReference type="PANTHER" id="PTHR46245:SF6">
    <property type="entry name" value="B3 DOMAIN-CONTAINING PROTEIN OS07G0563300-LIKE"/>
    <property type="match status" value="1"/>
</dbReference>
<keyword evidence="2" id="KW-0805">Transcription regulation</keyword>
<dbReference type="InterPro" id="IPR057743">
    <property type="entry name" value="Zfn_VAL1-3_N"/>
</dbReference>
<dbReference type="InterPro" id="IPR003340">
    <property type="entry name" value="B3_DNA-bd"/>
</dbReference>
<feature type="compositionally biased region" description="Polar residues" evidence="6">
    <location>
        <begin position="124"/>
        <end position="143"/>
    </location>
</feature>
<proteinExistence type="predicted"/>
<dbReference type="Pfam" id="PF02362">
    <property type="entry name" value="B3"/>
    <property type="match status" value="1"/>
</dbReference>
<keyword evidence="5" id="KW-0539">Nucleus</keyword>
<dbReference type="GO" id="GO:0016301">
    <property type="term" value="F:kinase activity"/>
    <property type="evidence" value="ECO:0007669"/>
    <property type="project" value="UniProtKB-KW"/>
</dbReference>
<keyword evidence="4" id="KW-0804">Transcription</keyword>
<protein>
    <submittedName>
        <fullName evidence="8">Leucine-rich repeat receptor-like protein kinase</fullName>
    </submittedName>
</protein>
<gene>
    <name evidence="8" type="ORF">F3Y22_tig00111392pilonHSYRG00378</name>
</gene>
<keyword evidence="9" id="KW-1185">Reference proteome</keyword>
<name>A0A6A2XTW6_HIBSY</name>
<evidence type="ECO:0000256" key="3">
    <source>
        <dbReference type="ARBA" id="ARBA00023125"/>
    </source>
</evidence>
<organism evidence="8 9">
    <name type="scientific">Hibiscus syriacus</name>
    <name type="common">Rose of Sharon</name>
    <dbReference type="NCBI Taxonomy" id="106335"/>
    <lineage>
        <taxon>Eukaryota</taxon>
        <taxon>Viridiplantae</taxon>
        <taxon>Streptophyta</taxon>
        <taxon>Embryophyta</taxon>
        <taxon>Tracheophyta</taxon>
        <taxon>Spermatophyta</taxon>
        <taxon>Magnoliopsida</taxon>
        <taxon>eudicotyledons</taxon>
        <taxon>Gunneridae</taxon>
        <taxon>Pentapetalae</taxon>
        <taxon>rosids</taxon>
        <taxon>malvids</taxon>
        <taxon>Malvales</taxon>
        <taxon>Malvaceae</taxon>
        <taxon>Malvoideae</taxon>
        <taxon>Hibiscus</taxon>
    </lineage>
</organism>
<dbReference type="Proteomes" id="UP000436088">
    <property type="component" value="Unassembled WGS sequence"/>
</dbReference>
<feature type="compositionally biased region" description="Basic residues" evidence="6">
    <location>
        <begin position="161"/>
        <end position="172"/>
    </location>
</feature>
<evidence type="ECO:0000256" key="6">
    <source>
        <dbReference type="SAM" id="MobiDB-lite"/>
    </source>
</evidence>
<dbReference type="GO" id="GO:0003677">
    <property type="term" value="F:DNA binding"/>
    <property type="evidence" value="ECO:0007669"/>
    <property type="project" value="UniProtKB-KW"/>
</dbReference>
<evidence type="ECO:0000256" key="1">
    <source>
        <dbReference type="ARBA" id="ARBA00004123"/>
    </source>
</evidence>
<dbReference type="AlphaFoldDB" id="A0A6A2XTW6"/>
<dbReference type="EMBL" id="VEPZ02001327">
    <property type="protein sequence ID" value="KAE8680161.1"/>
    <property type="molecule type" value="Genomic_DNA"/>
</dbReference>
<dbReference type="SMART" id="SM01019">
    <property type="entry name" value="B3"/>
    <property type="match status" value="1"/>
</dbReference>
<comment type="caution">
    <text evidence="8">The sequence shown here is derived from an EMBL/GenBank/DDBJ whole genome shotgun (WGS) entry which is preliminary data.</text>
</comment>
<evidence type="ECO:0000256" key="5">
    <source>
        <dbReference type="ARBA" id="ARBA00023242"/>
    </source>
</evidence>
<dbReference type="InterPro" id="IPR015300">
    <property type="entry name" value="DNA-bd_pseudobarrel_sf"/>
</dbReference>
<evidence type="ECO:0000313" key="8">
    <source>
        <dbReference type="EMBL" id="KAE8680161.1"/>
    </source>
</evidence>
<sequence>MILRLSFGARIYPYFSYAFNEGTLCETFHPEESGWRECASCKKKIHCGCIMAAHTYTILDSTGVQCMECAINEAMAPHRCSLDFGLPEALLQATDSPQIPSADPEKMITGVDPISPPDCVIRNASPNKVATPTTPGHQAQSPPAETEEEDSVNSPDETKNSRRKNGGKRRKDGNKQTQIQYRSKSSLVPLFEKELTFSDAEFRNGRLLLPKRCAEAYFPKTSGQQGIFLTVQDTNGNAWELHFHYWTNSCGKMYVLEGLRDYKIQMQWEAGDTITFYKREADGQLVMGFKKNKAPVVVVKATLIFEYNFDAYNIIMSSTDA</sequence>
<dbReference type="Pfam" id="PF25813">
    <property type="entry name" value="zf_VAL1_N"/>
    <property type="match status" value="1"/>
</dbReference>
<reference evidence="8" key="1">
    <citation type="submission" date="2019-09" db="EMBL/GenBank/DDBJ databases">
        <title>Draft genome information of white flower Hibiscus syriacus.</title>
        <authorList>
            <person name="Kim Y.-M."/>
        </authorList>
    </citation>
    <scope>NUCLEOTIDE SEQUENCE [LARGE SCALE GENOMIC DNA]</scope>
    <source>
        <strain evidence="8">YM2019G1</strain>
    </source>
</reference>
<evidence type="ECO:0000313" key="9">
    <source>
        <dbReference type="Proteomes" id="UP000436088"/>
    </source>
</evidence>
<dbReference type="Gene3D" id="2.40.330.10">
    <property type="entry name" value="DNA-binding pseudobarrel domain"/>
    <property type="match status" value="1"/>
</dbReference>